<dbReference type="InterPro" id="IPR032675">
    <property type="entry name" value="LRR_dom_sf"/>
</dbReference>
<dbReference type="PANTHER" id="PTHR27008">
    <property type="entry name" value="OS04G0122200 PROTEIN"/>
    <property type="match status" value="1"/>
</dbReference>
<dbReference type="Pfam" id="PF00560">
    <property type="entry name" value="LRR_1"/>
    <property type="match status" value="4"/>
</dbReference>
<evidence type="ECO:0000313" key="7">
    <source>
        <dbReference type="EMBL" id="GAY65827.1"/>
    </source>
</evidence>
<evidence type="ECO:0000256" key="3">
    <source>
        <dbReference type="ARBA" id="ARBA00022692"/>
    </source>
</evidence>
<sequence length="294" mass="33420">MRQQSNYFGFLIIFSREDFHQAQTSDFQISKNFSCGRLGLNDNYLTSSTLELSFLSLLSNCKYLEFFSFYNNPLDGIVPRAIGNLHQSLEVFSMFNCNISCGIPKEINSLTNLTAIYLGGNKSNESILITLGKLKNIQLLSFQDNQLEGSIPNILCCLTALFQLELGGNKLSRSIPTCFGNLTTLRNLYMVHQKGAKKKKKKLYLGFNELTSTPSTLWNLKDILDLVFKCFYWPTSFRDWKFKGVILTTIGDLQYLFLEYNRWQGSILDSIGDLISLKSLDLSNNNFSRAISIS</sequence>
<keyword evidence="2" id="KW-0433">Leucine-rich repeat</keyword>
<organism evidence="7 8">
    <name type="scientific">Citrus unshiu</name>
    <name type="common">Satsuma mandarin</name>
    <name type="synonym">Citrus nobilis var. unshiu</name>
    <dbReference type="NCBI Taxonomy" id="55188"/>
    <lineage>
        <taxon>Eukaryota</taxon>
        <taxon>Viridiplantae</taxon>
        <taxon>Streptophyta</taxon>
        <taxon>Embryophyta</taxon>
        <taxon>Tracheophyta</taxon>
        <taxon>Spermatophyta</taxon>
        <taxon>Magnoliopsida</taxon>
        <taxon>eudicotyledons</taxon>
        <taxon>Gunneridae</taxon>
        <taxon>Pentapetalae</taxon>
        <taxon>rosids</taxon>
        <taxon>malvids</taxon>
        <taxon>Sapindales</taxon>
        <taxon>Rutaceae</taxon>
        <taxon>Aurantioideae</taxon>
        <taxon>Citrus</taxon>
    </lineage>
</organism>
<dbReference type="InterPro" id="IPR051809">
    <property type="entry name" value="Plant_receptor-like_S/T_kinase"/>
</dbReference>
<keyword evidence="3" id="KW-0812">Transmembrane</keyword>
<evidence type="ECO:0000256" key="5">
    <source>
        <dbReference type="ARBA" id="ARBA00022989"/>
    </source>
</evidence>
<dbReference type="InterPro" id="IPR001611">
    <property type="entry name" value="Leu-rich_rpt"/>
</dbReference>
<dbReference type="AlphaFoldDB" id="A0A2H5QMH2"/>
<evidence type="ECO:0000256" key="1">
    <source>
        <dbReference type="ARBA" id="ARBA00004370"/>
    </source>
</evidence>
<dbReference type="SUPFAM" id="SSF52058">
    <property type="entry name" value="L domain-like"/>
    <property type="match status" value="1"/>
</dbReference>
<dbReference type="GO" id="GO:0016020">
    <property type="term" value="C:membrane"/>
    <property type="evidence" value="ECO:0007669"/>
    <property type="project" value="UniProtKB-SubCell"/>
</dbReference>
<dbReference type="Proteomes" id="UP000236630">
    <property type="component" value="Unassembled WGS sequence"/>
</dbReference>
<keyword evidence="6" id="KW-0472">Membrane</keyword>
<evidence type="ECO:0000256" key="2">
    <source>
        <dbReference type="ARBA" id="ARBA00022614"/>
    </source>
</evidence>
<keyword evidence="8" id="KW-1185">Reference proteome</keyword>
<evidence type="ECO:0000256" key="4">
    <source>
        <dbReference type="ARBA" id="ARBA00022737"/>
    </source>
</evidence>
<dbReference type="Gene3D" id="3.80.10.10">
    <property type="entry name" value="Ribonuclease Inhibitor"/>
    <property type="match status" value="1"/>
</dbReference>
<protein>
    <recommendedName>
        <fullName evidence="9">Leucine-rich repeat-containing N-terminal plant-type domain-containing protein</fullName>
    </recommendedName>
</protein>
<dbReference type="PANTHER" id="PTHR27008:SF398">
    <property type="entry name" value="PROTEIN KINASE DOMAIN-CONTAINING PROTEIN"/>
    <property type="match status" value="1"/>
</dbReference>
<dbReference type="EMBL" id="BDQV01000519">
    <property type="protein sequence ID" value="GAY65827.1"/>
    <property type="molecule type" value="Genomic_DNA"/>
</dbReference>
<evidence type="ECO:0008006" key="9">
    <source>
        <dbReference type="Google" id="ProtNLM"/>
    </source>
</evidence>
<evidence type="ECO:0000313" key="8">
    <source>
        <dbReference type="Proteomes" id="UP000236630"/>
    </source>
</evidence>
<comment type="subcellular location">
    <subcellularLocation>
        <location evidence="1">Membrane</location>
    </subcellularLocation>
</comment>
<comment type="caution">
    <text evidence="7">The sequence shown here is derived from an EMBL/GenBank/DDBJ whole genome shotgun (WGS) entry which is preliminary data.</text>
</comment>
<proteinExistence type="predicted"/>
<name>A0A2H5QMH2_CITUN</name>
<keyword evidence="5" id="KW-1133">Transmembrane helix</keyword>
<reference evidence="7 8" key="1">
    <citation type="journal article" date="2017" name="Front. Genet.">
        <title>Draft sequencing of the heterozygous diploid genome of Satsuma (Citrus unshiu Marc.) using a hybrid assembly approach.</title>
        <authorList>
            <person name="Shimizu T."/>
            <person name="Tanizawa Y."/>
            <person name="Mochizuki T."/>
            <person name="Nagasaki H."/>
            <person name="Yoshioka T."/>
            <person name="Toyoda A."/>
            <person name="Fujiyama A."/>
            <person name="Kaminuma E."/>
            <person name="Nakamura Y."/>
        </authorList>
    </citation>
    <scope>NUCLEOTIDE SEQUENCE [LARGE SCALE GENOMIC DNA]</scope>
    <source>
        <strain evidence="8">cv. Miyagawa wase</strain>
    </source>
</reference>
<gene>
    <name evidence="7" type="ORF">CUMW_244050</name>
</gene>
<accession>A0A2H5QMH2</accession>
<evidence type="ECO:0000256" key="6">
    <source>
        <dbReference type="ARBA" id="ARBA00023136"/>
    </source>
</evidence>
<keyword evidence="4" id="KW-0677">Repeat</keyword>
<dbReference type="STRING" id="55188.A0A2H5QMH2"/>